<dbReference type="Pfam" id="PF00398">
    <property type="entry name" value="RrnaAD"/>
    <property type="match status" value="1"/>
</dbReference>
<keyword evidence="3 7" id="KW-0489">Methyltransferase</keyword>
<comment type="similarity">
    <text evidence="7">Belongs to the class I-like SAM-binding methyltransferase superfamily. rRNA adenine N(6)-methyltransferase family. RsmA subfamily.</text>
</comment>
<reference evidence="10" key="2">
    <citation type="submission" date="2006-01" db="EMBL/GenBank/DDBJ databases">
        <authorList>
            <person name="Genoscope"/>
        </authorList>
    </citation>
    <scope>NUCLEOTIDE SEQUENCE</scope>
</reference>
<feature type="binding site" evidence="7 8">
    <location>
        <position position="80"/>
    </location>
    <ligand>
        <name>S-adenosyl-L-methionine</name>
        <dbReference type="ChEBI" id="CHEBI:59789"/>
    </ligand>
</feature>
<dbReference type="AlphaFoldDB" id="Q1Q0U9"/>
<evidence type="ECO:0000256" key="2">
    <source>
        <dbReference type="ARBA" id="ARBA00022552"/>
    </source>
</evidence>
<evidence type="ECO:0000256" key="1">
    <source>
        <dbReference type="ARBA" id="ARBA00022490"/>
    </source>
</evidence>
<dbReference type="InterPro" id="IPR020598">
    <property type="entry name" value="rRNA_Ade_methylase_Trfase_N"/>
</dbReference>
<proteinExistence type="inferred from homology"/>
<dbReference type="InterPro" id="IPR029063">
    <property type="entry name" value="SAM-dependent_MTases_sf"/>
</dbReference>
<evidence type="ECO:0000256" key="3">
    <source>
        <dbReference type="ARBA" id="ARBA00022603"/>
    </source>
</evidence>
<evidence type="ECO:0000259" key="9">
    <source>
        <dbReference type="SMART" id="SM00650"/>
    </source>
</evidence>
<dbReference type="NCBIfam" id="TIGR00755">
    <property type="entry name" value="ksgA"/>
    <property type="match status" value="1"/>
</dbReference>
<dbReference type="InterPro" id="IPR023165">
    <property type="entry name" value="rRNA_Ade_diMease-like_C"/>
</dbReference>
<dbReference type="PANTHER" id="PTHR11727:SF7">
    <property type="entry name" value="DIMETHYLADENOSINE TRANSFERASE-RELATED"/>
    <property type="match status" value="1"/>
</dbReference>
<keyword evidence="5 7" id="KW-0949">S-adenosyl-L-methionine</keyword>
<dbReference type="InterPro" id="IPR001737">
    <property type="entry name" value="KsgA/Erm"/>
</dbReference>
<feature type="binding site" evidence="7 8">
    <location>
        <position position="34"/>
    </location>
    <ligand>
        <name>S-adenosyl-L-methionine</name>
        <dbReference type="ChEBI" id="CHEBI:59789"/>
    </ligand>
</feature>
<feature type="binding site" evidence="7 8">
    <location>
        <position position="105"/>
    </location>
    <ligand>
        <name>S-adenosyl-L-methionine</name>
        <dbReference type="ChEBI" id="CHEBI:59789"/>
    </ligand>
</feature>
<protein>
    <recommendedName>
        <fullName evidence="7">Ribosomal RNA small subunit methyltransferase A</fullName>
        <ecNumber evidence="7">2.1.1.182</ecNumber>
    </recommendedName>
    <alternativeName>
        <fullName evidence="7">16S rRNA (adenine(1518)-N(6)/adenine(1519)-N(6))-dimethyltransferase</fullName>
    </alternativeName>
    <alternativeName>
        <fullName evidence="7">16S rRNA dimethyladenosine transferase</fullName>
    </alternativeName>
    <alternativeName>
        <fullName evidence="7">16S rRNA dimethylase</fullName>
    </alternativeName>
    <alternativeName>
        <fullName evidence="7">S-adenosylmethionine-6-N', N'-adenosyl(rRNA) dimethyltransferase</fullName>
    </alternativeName>
</protein>
<keyword evidence="6 7" id="KW-0694">RNA-binding</keyword>
<organism evidence="10">
    <name type="scientific">Kuenenia stuttgartiensis</name>
    <dbReference type="NCBI Taxonomy" id="174633"/>
    <lineage>
        <taxon>Bacteria</taxon>
        <taxon>Pseudomonadati</taxon>
        <taxon>Planctomycetota</taxon>
        <taxon>Candidatus Brocadiia</taxon>
        <taxon>Candidatus Brocadiales</taxon>
        <taxon>Candidatus Brocadiaceae</taxon>
        <taxon>Candidatus Kuenenia</taxon>
    </lineage>
</organism>
<dbReference type="InterPro" id="IPR011530">
    <property type="entry name" value="rRNA_adenine_dimethylase"/>
</dbReference>
<dbReference type="Gene3D" id="3.40.50.150">
    <property type="entry name" value="Vaccinia Virus protein VP39"/>
    <property type="match status" value="1"/>
</dbReference>
<evidence type="ECO:0000256" key="4">
    <source>
        <dbReference type="ARBA" id="ARBA00022679"/>
    </source>
</evidence>
<gene>
    <name evidence="7" type="primary">rsmA</name>
    <name evidence="7 10" type="synonym">ksgA</name>
    <name evidence="10" type="ORF">kuste2882</name>
</gene>
<feature type="binding site" evidence="7 8">
    <location>
        <position position="59"/>
    </location>
    <ligand>
        <name>S-adenosyl-L-methionine</name>
        <dbReference type="ChEBI" id="CHEBI:59789"/>
    </ligand>
</feature>
<feature type="binding site" evidence="7 8">
    <location>
        <position position="32"/>
    </location>
    <ligand>
        <name>S-adenosyl-L-methionine</name>
        <dbReference type="ChEBI" id="CHEBI:59789"/>
    </ligand>
</feature>
<comment type="subcellular location">
    <subcellularLocation>
        <location evidence="7">Cytoplasm</location>
    </subcellularLocation>
</comment>
<dbReference type="PROSITE" id="PS01131">
    <property type="entry name" value="RRNA_A_DIMETH"/>
    <property type="match status" value="1"/>
</dbReference>
<dbReference type="SUPFAM" id="SSF53335">
    <property type="entry name" value="S-adenosyl-L-methionine-dependent methyltransferases"/>
    <property type="match status" value="1"/>
</dbReference>
<keyword evidence="1 7" id="KW-0963">Cytoplasm</keyword>
<accession>Q1Q0U9</accession>
<dbReference type="FunFam" id="3.40.50.150:FF:000023">
    <property type="entry name" value="Ribosomal RNA small subunit methyltransferase A"/>
    <property type="match status" value="1"/>
</dbReference>
<dbReference type="CDD" id="cd02440">
    <property type="entry name" value="AdoMet_MTases"/>
    <property type="match status" value="1"/>
</dbReference>
<dbReference type="EMBL" id="CT573071">
    <property type="protein sequence ID" value="CAJ73634.1"/>
    <property type="molecule type" value="Genomic_DNA"/>
</dbReference>
<feature type="binding site" evidence="7 8">
    <location>
        <position position="138"/>
    </location>
    <ligand>
        <name>S-adenosyl-L-methionine</name>
        <dbReference type="ChEBI" id="CHEBI:59789"/>
    </ligand>
</feature>
<evidence type="ECO:0000256" key="7">
    <source>
        <dbReference type="HAMAP-Rule" id="MF_00607"/>
    </source>
</evidence>
<reference evidence="10" key="1">
    <citation type="journal article" date="2006" name="Nature">
        <title>Deciphering the evolution and metabolism of an anammox bacterium from a community genome.</title>
        <authorList>
            <person name="Strous M."/>
            <person name="Pelletier E."/>
            <person name="Mangenot S."/>
            <person name="Rattei T."/>
            <person name="Lehner A."/>
            <person name="Taylor M.W."/>
            <person name="Horn M."/>
            <person name="Daims H."/>
            <person name="Bartol-Mavel D."/>
            <person name="Wincker P."/>
            <person name="Barbe V."/>
            <person name="Fonknechten N."/>
            <person name="Vallenet D."/>
            <person name="Segurens B."/>
            <person name="Schenowitz-Truong C."/>
            <person name="Medigue C."/>
            <person name="Collingro A."/>
            <person name="Snel B."/>
            <person name="Dutilh B.E."/>
            <person name="OpDenCamp H.J.M."/>
            <person name="vanDerDrift C."/>
            <person name="Cirpus I."/>
            <person name="vanDePas-Schoonen K.T."/>
            <person name="Harhangi H.R."/>
            <person name="vanNiftrik L."/>
            <person name="Schmid M."/>
            <person name="Keltjens J."/>
            <person name="vanDeVossenberg J."/>
            <person name="Kartal B."/>
            <person name="Meier H."/>
            <person name="Frishman D."/>
            <person name="Huynen M.A."/>
            <person name="Mewes H."/>
            <person name="Weissenbach J."/>
            <person name="Jetten M.S.M."/>
            <person name="Wagner M."/>
            <person name="LePaslier D."/>
        </authorList>
    </citation>
    <scope>NUCLEOTIDE SEQUENCE</scope>
</reference>
<keyword evidence="2 7" id="KW-0698">rRNA processing</keyword>
<evidence type="ECO:0000256" key="6">
    <source>
        <dbReference type="ARBA" id="ARBA00022884"/>
    </source>
</evidence>
<keyword evidence="4 7" id="KW-0808">Transferase</keyword>
<dbReference type="PANTHER" id="PTHR11727">
    <property type="entry name" value="DIMETHYLADENOSINE TRANSFERASE"/>
    <property type="match status" value="1"/>
</dbReference>
<sequence>MEENTIIPHTPDFLRKLFARKGVVLNKKYGQHILIDQNILSYIANSASLQKDDVVLEIGTGTGSLTRYLAEKACHVFTVEIDSKLFDLSSEILKFYKNITIINADILQSKHKLNAEIVTRISGWLATNNHTAFKVVSNLPYNISTPVIINLLESDLPISLMVLMLQKEITERLTAAPGSREYGILSVITQLFSEVELMKTLPPEVFWPRPEVSSAIVKMSVHRAKYANKITDYPFFIKIIYAIFTSRRKTLLNSIEKLKLPGVSRSELKRILAAMQLNENIRGEMLDPEQLIHLTESLFLATSRANTLTF</sequence>
<dbReference type="GO" id="GO:0003723">
    <property type="term" value="F:RNA binding"/>
    <property type="evidence" value="ECO:0007669"/>
    <property type="project" value="UniProtKB-UniRule"/>
</dbReference>
<dbReference type="SMART" id="SM00650">
    <property type="entry name" value="rADc"/>
    <property type="match status" value="1"/>
</dbReference>
<dbReference type="HAMAP" id="MF_00607">
    <property type="entry name" value="16SrRNA_methyltr_A"/>
    <property type="match status" value="1"/>
</dbReference>
<evidence type="ECO:0000313" key="10">
    <source>
        <dbReference type="EMBL" id="CAJ73634.1"/>
    </source>
</evidence>
<dbReference type="Gene3D" id="1.10.8.100">
    <property type="entry name" value="Ribosomal RNA adenine dimethylase-like, domain 2"/>
    <property type="match status" value="1"/>
</dbReference>
<name>Q1Q0U9_KUEST</name>
<dbReference type="InterPro" id="IPR020596">
    <property type="entry name" value="rRNA_Ade_Mease_Trfase_CS"/>
</dbReference>
<feature type="domain" description="Ribosomal RNA adenine methylase transferase N-terminal" evidence="9">
    <location>
        <begin position="39"/>
        <end position="223"/>
    </location>
</feature>
<dbReference type="GO" id="GO:0005829">
    <property type="term" value="C:cytosol"/>
    <property type="evidence" value="ECO:0007669"/>
    <property type="project" value="TreeGrafter"/>
</dbReference>
<dbReference type="EC" id="2.1.1.182" evidence="7"/>
<comment type="function">
    <text evidence="7">Specifically dimethylates two adjacent adenosines (A1518 and A1519) in the loop of a conserved hairpin near the 3'-end of 16S rRNA in the 30S particle. May play a critical role in biogenesis of 30S subunits.</text>
</comment>
<evidence type="ECO:0000256" key="8">
    <source>
        <dbReference type="PROSITE-ProRule" id="PRU01026"/>
    </source>
</evidence>
<comment type="catalytic activity">
    <reaction evidence="7">
        <text>adenosine(1518)/adenosine(1519) in 16S rRNA + 4 S-adenosyl-L-methionine = N(6)-dimethyladenosine(1518)/N(6)-dimethyladenosine(1519) in 16S rRNA + 4 S-adenosyl-L-homocysteine + 4 H(+)</text>
        <dbReference type="Rhea" id="RHEA:19609"/>
        <dbReference type="Rhea" id="RHEA-COMP:10232"/>
        <dbReference type="Rhea" id="RHEA-COMP:10233"/>
        <dbReference type="ChEBI" id="CHEBI:15378"/>
        <dbReference type="ChEBI" id="CHEBI:57856"/>
        <dbReference type="ChEBI" id="CHEBI:59789"/>
        <dbReference type="ChEBI" id="CHEBI:74411"/>
        <dbReference type="ChEBI" id="CHEBI:74493"/>
        <dbReference type="EC" id="2.1.1.182"/>
    </reaction>
</comment>
<dbReference type="PROSITE" id="PS51689">
    <property type="entry name" value="SAM_RNA_A_N6_MT"/>
    <property type="match status" value="1"/>
</dbReference>
<evidence type="ECO:0000256" key="5">
    <source>
        <dbReference type="ARBA" id="ARBA00022691"/>
    </source>
</evidence>
<dbReference type="GO" id="GO:0052908">
    <property type="term" value="F:16S rRNA (adenine(1518)-N(6)/adenine(1519)-N(6))-dimethyltransferase activity"/>
    <property type="evidence" value="ECO:0007669"/>
    <property type="project" value="UniProtKB-EC"/>
</dbReference>